<gene>
    <name evidence="2" type="ORF">A3K87_28845</name>
</gene>
<evidence type="ECO:0000313" key="2">
    <source>
        <dbReference type="EMBL" id="OAK58619.1"/>
    </source>
</evidence>
<dbReference type="Proteomes" id="UP000077852">
    <property type="component" value="Unassembled WGS sequence"/>
</dbReference>
<evidence type="ECO:0000313" key="3">
    <source>
        <dbReference type="Proteomes" id="UP000077852"/>
    </source>
</evidence>
<comment type="caution">
    <text evidence="2">The sequence shown here is derived from an EMBL/GenBank/DDBJ whole genome shotgun (WGS) entry which is preliminary data.</text>
</comment>
<proteinExistence type="predicted"/>
<reference evidence="2 3" key="1">
    <citation type="submission" date="2016-03" db="EMBL/GenBank/DDBJ databases">
        <title>Genome sequence of Variovorax paradoxus KB5.</title>
        <authorList>
            <person name="Jeong H."/>
            <person name="Hong C.E."/>
            <person name="Jo S.H."/>
            <person name="Park J.M."/>
        </authorList>
    </citation>
    <scope>NUCLEOTIDE SEQUENCE [LARGE SCALE GENOMIC DNA]</scope>
    <source>
        <strain evidence="2 3">KB5</strain>
    </source>
</reference>
<evidence type="ECO:0000256" key="1">
    <source>
        <dbReference type="SAM" id="SignalP"/>
    </source>
</evidence>
<dbReference type="AlphaFoldDB" id="A0AA91DK53"/>
<protein>
    <submittedName>
        <fullName evidence="2">Uncharacterized protein</fullName>
    </submittedName>
</protein>
<organism evidence="2 3">
    <name type="scientific">Variovorax paradoxus</name>
    <dbReference type="NCBI Taxonomy" id="34073"/>
    <lineage>
        <taxon>Bacteria</taxon>
        <taxon>Pseudomonadati</taxon>
        <taxon>Pseudomonadota</taxon>
        <taxon>Betaproteobacteria</taxon>
        <taxon>Burkholderiales</taxon>
        <taxon>Comamonadaceae</taxon>
        <taxon>Variovorax</taxon>
    </lineage>
</organism>
<keyword evidence="1" id="KW-0732">Signal</keyword>
<feature type="chain" id="PRO_5041688987" evidence="1">
    <location>
        <begin position="21"/>
        <end position="135"/>
    </location>
</feature>
<feature type="signal peptide" evidence="1">
    <location>
        <begin position="1"/>
        <end position="20"/>
    </location>
</feature>
<dbReference type="EMBL" id="LVHG01000079">
    <property type="protein sequence ID" value="OAK58619.1"/>
    <property type="molecule type" value="Genomic_DNA"/>
</dbReference>
<dbReference type="Gene3D" id="2.60.40.3440">
    <property type="match status" value="1"/>
</dbReference>
<accession>A0AA91DK53</accession>
<name>A0AA91DK53_VARPD</name>
<sequence>MKVHAAAVLAALALCTVAHAQKGTPREHTWQRSTTAGQEVRIFTYVQQRSDCSQGPDPVVTIRTKPAHGTVSVRPGAVTVGPPRFGAVDCSGRTLSGQGIWFVPEAGFSGTDQFDYEVQFTNGVAHDTAMVEVKP</sequence>